<reference evidence="2" key="1">
    <citation type="submission" date="2022-08" db="EMBL/GenBank/DDBJ databases">
        <title>Novel sulphate-reducing endosymbionts in the free-living metamonad Anaeramoeba.</title>
        <authorList>
            <person name="Jerlstrom-Hultqvist J."/>
            <person name="Cepicka I."/>
            <person name="Gallot-Lavallee L."/>
            <person name="Salas-Leiva D."/>
            <person name="Curtis B.A."/>
            <person name="Zahonova K."/>
            <person name="Pipaliya S."/>
            <person name="Dacks J."/>
            <person name="Roger A.J."/>
        </authorList>
    </citation>
    <scope>NUCLEOTIDE SEQUENCE</scope>
    <source>
        <strain evidence="2">Busselton2</strain>
    </source>
</reference>
<evidence type="ECO:0000256" key="1">
    <source>
        <dbReference type="SAM" id="MobiDB-lite"/>
    </source>
</evidence>
<accession>A0AAV7Z7T4</accession>
<proteinExistence type="predicted"/>
<organism evidence="2 3">
    <name type="scientific">Anaeramoeba flamelloides</name>
    <dbReference type="NCBI Taxonomy" id="1746091"/>
    <lineage>
        <taxon>Eukaryota</taxon>
        <taxon>Metamonada</taxon>
        <taxon>Anaeramoebidae</taxon>
        <taxon>Anaeramoeba</taxon>
    </lineage>
</organism>
<feature type="compositionally biased region" description="Low complexity" evidence="1">
    <location>
        <begin position="1100"/>
        <end position="1112"/>
    </location>
</feature>
<feature type="region of interest" description="Disordered" evidence="1">
    <location>
        <begin position="1120"/>
        <end position="1142"/>
    </location>
</feature>
<feature type="region of interest" description="Disordered" evidence="1">
    <location>
        <begin position="314"/>
        <end position="350"/>
    </location>
</feature>
<feature type="compositionally biased region" description="Low complexity" evidence="1">
    <location>
        <begin position="940"/>
        <end position="962"/>
    </location>
</feature>
<feature type="compositionally biased region" description="Low complexity" evidence="1">
    <location>
        <begin position="329"/>
        <end position="350"/>
    </location>
</feature>
<dbReference type="Proteomes" id="UP001146793">
    <property type="component" value="Unassembled WGS sequence"/>
</dbReference>
<feature type="region of interest" description="Disordered" evidence="1">
    <location>
        <begin position="906"/>
        <end position="969"/>
    </location>
</feature>
<evidence type="ECO:0000313" key="3">
    <source>
        <dbReference type="Proteomes" id="UP001146793"/>
    </source>
</evidence>
<feature type="compositionally biased region" description="Low complexity" evidence="1">
    <location>
        <begin position="921"/>
        <end position="931"/>
    </location>
</feature>
<name>A0AAV7Z7T4_9EUKA</name>
<sequence>MSKKRDLLCNTWISFQKSYLSSNNLKEFNFPQQQFLPIFSPNQIFTNYSLNLINTNYNNSHYNNNNQKFFSMLEYNLQRLQAINYLIKNNIKNKKKYKPKKNQNQKKTIFFQFQLYDSFCNIMNPIWIKLFENHFEIKINNDLILKRFYSFSSKITKLDSNKLFFRFNIDEKRFVLLKGISKFMINAFSEKFLTKRNEWYKSQNVVLLPNEFPIYIKTQDNSIESGKIILFKDKFEIITSNEQLSLEYFLDMVLEKFDSNEKQITIVYKNDYNIQMQFKSIEELKKFKQLFFENLINFNTQFFSIGTKFKNLKINKPKKSKKHHKNNKSRISNNNMGGVKNNNKSGVKNNNNIKIKKKNYNRIMNNDNIRIKNNNRSLMVILAINNLKVINIKKIKKKKNFGGFSSKYKVAIQSYNTAFSYIFCSIRQELRIGITLNNQKKIFIDFQSYKDLNLFLQNYNLICLLKTPVNDDTITKKNINNKNEIENIGKIADKKLVGSEDDSGGGDDEGDDDFNHNINKNNGNNSEAKYDEFDIVFKDRTLEAILNKGKIRLYKKKLQIVINNKIKAEILMKIIKFFILETHRNLLKISYFDKKIKQIRNTFLEFNTPIEKSFFLWKFSRYQKQIFKNDPQLNSEEIIESLNSILEYIVYHQDANGNESIQLQLILLDRYLVVKTKANSLKCKYRNVKLNHFNGQDQTIVNLKLINPVGTPLKKVSFSVKFSNLGTTNEFVNLFNYNRDYSDNDDISKIRFQKKINYSFNIKDQNNDFKVHFLDHDRKFKNNGFIRFDFNHNQIIILIFPKITNILNSKNILNSYIIKHISNDHLLILKSQKFDEFIFLTSSQKRTIQLKEKMKKMKKQIKRNFNTNNNQNGVIGFGGGNNYNEGGEGGDEDNLSSIIKRVNEKMKNNESSYNKNKKKNQINLNTNNSDSNENDDDCSKNGNKTGNSVKKNNNNNGNNDSGNDGDDGKKKILIKEKSANFRKQLQNRKKPIVYQIEFLNNKLITHSGGTLEIYYNKRRLLIYQNQKSKYSIYLKPNSNNINITISKSEWDVIKLTYTKKKETMKKINWRIKFETLQQKNNFIQIVKSLTNYNNYKHDNNNSSSSSGSNNNYTLSKTKKNHIRNHNSDGGSNLNSKKQKRKLKKNLKLQNKELDLFEENTTKEKIYEFVLNDKGKFVEQGRIVLNGKDSYIKFLGTNTTEKIDFLGIRLWRSNNQPKVVSLNMSNYRNFTFVLFSKEIALDLFQNLHSIRNQLNN</sequence>
<feature type="region of interest" description="Disordered" evidence="1">
    <location>
        <begin position="1096"/>
        <end position="1115"/>
    </location>
</feature>
<feature type="compositionally biased region" description="Acidic residues" evidence="1">
    <location>
        <begin position="499"/>
        <end position="512"/>
    </location>
</feature>
<feature type="region of interest" description="Disordered" evidence="1">
    <location>
        <begin position="499"/>
        <end position="522"/>
    </location>
</feature>
<protein>
    <submittedName>
        <fullName evidence="2">Uncharacterized protein</fullName>
    </submittedName>
</protein>
<evidence type="ECO:0000313" key="2">
    <source>
        <dbReference type="EMBL" id="KAJ3438113.1"/>
    </source>
</evidence>
<feature type="compositionally biased region" description="Basic residues" evidence="1">
    <location>
        <begin position="314"/>
        <end position="328"/>
    </location>
</feature>
<dbReference type="AlphaFoldDB" id="A0AAV7Z7T4"/>
<gene>
    <name evidence="2" type="ORF">M0812_17292</name>
</gene>
<dbReference type="EMBL" id="JANTQA010000033">
    <property type="protein sequence ID" value="KAJ3438113.1"/>
    <property type="molecule type" value="Genomic_DNA"/>
</dbReference>
<comment type="caution">
    <text evidence="2">The sequence shown here is derived from an EMBL/GenBank/DDBJ whole genome shotgun (WGS) entry which is preliminary data.</text>
</comment>